<name>A0AAV0AW77_PHAPC</name>
<gene>
    <name evidence="1" type="ORF">PPACK8108_LOCUS8282</name>
</gene>
<dbReference type="AlphaFoldDB" id="A0AAV0AW77"/>
<evidence type="ECO:0000313" key="1">
    <source>
        <dbReference type="EMBL" id="CAH7673425.1"/>
    </source>
</evidence>
<accession>A0AAV0AW77</accession>
<proteinExistence type="predicted"/>
<evidence type="ECO:0000313" key="2">
    <source>
        <dbReference type="Proteomes" id="UP001153365"/>
    </source>
</evidence>
<organism evidence="1 2">
    <name type="scientific">Phakopsora pachyrhizi</name>
    <name type="common">Asian soybean rust disease fungus</name>
    <dbReference type="NCBI Taxonomy" id="170000"/>
    <lineage>
        <taxon>Eukaryota</taxon>
        <taxon>Fungi</taxon>
        <taxon>Dikarya</taxon>
        <taxon>Basidiomycota</taxon>
        <taxon>Pucciniomycotina</taxon>
        <taxon>Pucciniomycetes</taxon>
        <taxon>Pucciniales</taxon>
        <taxon>Phakopsoraceae</taxon>
        <taxon>Phakopsora</taxon>
    </lineage>
</organism>
<comment type="caution">
    <text evidence="1">The sequence shown here is derived from an EMBL/GenBank/DDBJ whole genome shotgun (WGS) entry which is preliminary data.</text>
</comment>
<dbReference type="EMBL" id="CALTRL010001691">
    <property type="protein sequence ID" value="CAH7673425.1"/>
    <property type="molecule type" value="Genomic_DNA"/>
</dbReference>
<reference evidence="1" key="1">
    <citation type="submission" date="2022-06" db="EMBL/GenBank/DDBJ databases">
        <authorList>
            <consortium name="SYNGENTA / RWTH Aachen University"/>
        </authorList>
    </citation>
    <scope>NUCLEOTIDE SEQUENCE</scope>
</reference>
<sequence>MTLGIVSNHNEINIQVKDLNQLRSDSNYQETSPSTPTALTLKDLKDGDYGLNLGNKNEALMIYKISALDLTPRAELKEENYRFKFFNSRSSSIESEQSLIDLTAKSDEEPEVQIARISRGNSPCGESFLKNSFRIIECPNQGSIWINSLSPVPLENSAEEAELSRKVLRNERREEIDLINEISVRKDRVRDGEVAAEEGIIEELMNLTKSIREGPFSSQNLMSSSRIKQVGLGIRGRRFDPQQQQQQNAPLENHQYQKSFNHSSSTEQNKKLVKWMNLSSTSNFNNSKVYYNKGADKLDQDDFYENQESQRVSTSYRSIPLIRPRPIQAWKF</sequence>
<protein>
    <submittedName>
        <fullName evidence="1">Expressed protein</fullName>
    </submittedName>
</protein>
<keyword evidence="2" id="KW-1185">Reference proteome</keyword>
<dbReference type="Proteomes" id="UP001153365">
    <property type="component" value="Unassembled WGS sequence"/>
</dbReference>